<dbReference type="InterPro" id="IPR001646">
    <property type="entry name" value="5peptide_repeat"/>
</dbReference>
<evidence type="ECO:0000256" key="1">
    <source>
        <dbReference type="SAM" id="MobiDB-lite"/>
    </source>
</evidence>
<keyword evidence="2" id="KW-0812">Transmembrane</keyword>
<keyword evidence="4" id="KW-1185">Reference proteome</keyword>
<gene>
    <name evidence="3" type="ORF">ACFSYJ_18890</name>
</gene>
<dbReference type="Pfam" id="PF13576">
    <property type="entry name" value="Pentapeptide_3"/>
    <property type="match status" value="3"/>
</dbReference>
<accession>A0ABW5GIL0</accession>
<keyword evidence="2" id="KW-1133">Transmembrane helix</keyword>
<feature type="transmembrane region" description="Helical" evidence="2">
    <location>
        <begin position="21"/>
        <end position="47"/>
    </location>
</feature>
<sequence length="486" mass="53316">MSLIERGASRLARWWRGRRGTWWWAIVVIVVPVAVVAGTAVTLLLSLVDAGDPRNQIELIRTGLTVGAGTGGVVALVLAGRRQWSTEHDATERRMTELYVKAVEQLGSDKAAVRHGGLYALERVAQDNPDHRQTVVNVLCGYLRGPFIPPGEQRPHQRRGLRRPLAPVSRSVVSKRQAGQPESRTVAGLYDEAGQEREVRLTAQRILAAHLIPGEDRNHPVDTFWVDIALDLTGATLIDFDLRHAQLQTATFTNATFIGDARFTNTSFAGDAWFNEASFTRAARFGEASFTKSVEFTETTFNGPAEFSRATFTGPGSCSRTTFAGPARFVEATFIGSVEFAEATFAGPAEFTETSFCGRAEFSRAAFARNAEFTEASFTENARFGGATFSGDAEFTETTFTRNGGFIKATFIGRAEFGGASFTENARFSGASFTRYAQFTRARFHRKPDFRDVVFERGVPESLRAHVTTENDQPGADEAPDETEHG</sequence>
<evidence type="ECO:0000256" key="2">
    <source>
        <dbReference type="SAM" id="Phobius"/>
    </source>
</evidence>
<dbReference type="Gene3D" id="2.160.20.80">
    <property type="entry name" value="E3 ubiquitin-protein ligase SopA"/>
    <property type="match status" value="2"/>
</dbReference>
<organism evidence="3 4">
    <name type="scientific">Amycolatopsis samaneae</name>
    <dbReference type="NCBI Taxonomy" id="664691"/>
    <lineage>
        <taxon>Bacteria</taxon>
        <taxon>Bacillati</taxon>
        <taxon>Actinomycetota</taxon>
        <taxon>Actinomycetes</taxon>
        <taxon>Pseudonocardiales</taxon>
        <taxon>Pseudonocardiaceae</taxon>
        <taxon>Amycolatopsis</taxon>
    </lineage>
</organism>
<comment type="caution">
    <text evidence="3">The sequence shown here is derived from an EMBL/GenBank/DDBJ whole genome shotgun (WGS) entry which is preliminary data.</text>
</comment>
<evidence type="ECO:0000313" key="4">
    <source>
        <dbReference type="Proteomes" id="UP001597419"/>
    </source>
</evidence>
<name>A0ABW5GIL0_9PSEU</name>
<feature type="region of interest" description="Disordered" evidence="1">
    <location>
        <begin position="150"/>
        <end position="184"/>
    </location>
</feature>
<reference evidence="4" key="1">
    <citation type="journal article" date="2019" name="Int. J. Syst. Evol. Microbiol.">
        <title>The Global Catalogue of Microorganisms (GCM) 10K type strain sequencing project: providing services to taxonomists for standard genome sequencing and annotation.</title>
        <authorList>
            <consortium name="The Broad Institute Genomics Platform"/>
            <consortium name="The Broad Institute Genome Sequencing Center for Infectious Disease"/>
            <person name="Wu L."/>
            <person name="Ma J."/>
        </authorList>
    </citation>
    <scope>NUCLEOTIDE SEQUENCE [LARGE SCALE GENOMIC DNA]</scope>
    <source>
        <strain evidence="4">CGMCC 4.7643</strain>
    </source>
</reference>
<feature type="transmembrane region" description="Helical" evidence="2">
    <location>
        <begin position="59"/>
        <end position="79"/>
    </location>
</feature>
<feature type="region of interest" description="Disordered" evidence="1">
    <location>
        <begin position="464"/>
        <end position="486"/>
    </location>
</feature>
<protein>
    <submittedName>
        <fullName evidence="3">Pentapeptide repeat-containing protein</fullName>
    </submittedName>
</protein>
<keyword evidence="2" id="KW-0472">Membrane</keyword>
<proteinExistence type="predicted"/>
<dbReference type="Proteomes" id="UP001597419">
    <property type="component" value="Unassembled WGS sequence"/>
</dbReference>
<dbReference type="EMBL" id="JBHUKU010000009">
    <property type="protein sequence ID" value="MFD2460679.1"/>
    <property type="molecule type" value="Genomic_DNA"/>
</dbReference>
<evidence type="ECO:0000313" key="3">
    <source>
        <dbReference type="EMBL" id="MFD2460679.1"/>
    </source>
</evidence>
<dbReference type="RefSeq" id="WP_345394062.1">
    <property type="nucleotide sequence ID" value="NZ_BAABHG010000006.1"/>
</dbReference>